<dbReference type="SUPFAM" id="SSF54928">
    <property type="entry name" value="RNA-binding domain, RBD"/>
    <property type="match status" value="1"/>
</dbReference>
<keyword evidence="6" id="KW-0943">RNA-mediated gene silencing</keyword>
<keyword evidence="10" id="KW-0694">RNA-binding</keyword>
<dbReference type="GO" id="GO:0005634">
    <property type="term" value="C:nucleus"/>
    <property type="evidence" value="ECO:0007669"/>
    <property type="project" value="UniProtKB-SubCell"/>
</dbReference>
<evidence type="ECO:0000256" key="8">
    <source>
        <dbReference type="ARBA" id="ARBA00023187"/>
    </source>
</evidence>
<evidence type="ECO:0000256" key="1">
    <source>
        <dbReference type="ARBA" id="ARBA00004123"/>
    </source>
</evidence>
<gene>
    <name evidence="12" type="ORF">GHT09_005724</name>
    <name evidence="13" type="ORF">MONAX_5E033667</name>
</gene>
<dbReference type="EMBL" id="CABDUW010000248">
    <property type="protein sequence ID" value="VTJ64014.1"/>
    <property type="molecule type" value="Genomic_DNA"/>
</dbReference>
<evidence type="ECO:0000313" key="12">
    <source>
        <dbReference type="EMBL" id="KAF7464733.1"/>
    </source>
</evidence>
<evidence type="ECO:0000313" key="13">
    <source>
        <dbReference type="EMBL" id="VTJ64014.1"/>
    </source>
</evidence>
<keyword evidence="5" id="KW-0813">Transport</keyword>
<keyword evidence="8 10" id="KW-0508">mRNA splicing</keyword>
<evidence type="ECO:0000256" key="9">
    <source>
        <dbReference type="ARBA" id="ARBA00023242"/>
    </source>
</evidence>
<dbReference type="EMBL" id="WJEC01007991">
    <property type="protein sequence ID" value="KAF7464733.1"/>
    <property type="molecule type" value="Genomic_DNA"/>
</dbReference>
<dbReference type="GO" id="GO:0000339">
    <property type="term" value="F:RNA cap binding"/>
    <property type="evidence" value="ECO:0007669"/>
    <property type="project" value="InterPro"/>
</dbReference>
<dbReference type="PANTHER" id="PTHR18847">
    <property type="entry name" value="20 KD NUCLEAR CAP BINDING PROTEIN"/>
    <property type="match status" value="1"/>
</dbReference>
<dbReference type="InterPro" id="IPR035979">
    <property type="entry name" value="RBD_domain_sf"/>
</dbReference>
<sequence>MDEELEDQIPALCTVRWPPEATEQQLPCGADQCRDQPFRGDSEEQEKLLKNSCTSYVENLSFNTTEKQIYELFSKSGDIKKIIMGLYKVEKKSSMWILFCGILFKSRCKKMSCSM</sequence>
<proteinExistence type="inferred from homology"/>
<dbReference type="GO" id="GO:0051028">
    <property type="term" value="P:mRNA transport"/>
    <property type="evidence" value="ECO:0007669"/>
    <property type="project" value="UniProtKB-KW"/>
</dbReference>
<reference evidence="13 14" key="1">
    <citation type="submission" date="2019-04" db="EMBL/GenBank/DDBJ databases">
        <authorList>
            <person name="Alioto T."/>
            <person name="Alioto T."/>
        </authorList>
    </citation>
    <scope>NUCLEOTIDE SEQUENCE [LARGE SCALE GENOMIC DNA]</scope>
</reference>
<dbReference type="GO" id="GO:0005846">
    <property type="term" value="C:nuclear cap binding complex"/>
    <property type="evidence" value="ECO:0007669"/>
    <property type="project" value="InterPro"/>
</dbReference>
<keyword evidence="9 10" id="KW-0539">Nucleus</keyword>
<dbReference type="GO" id="GO:0000184">
    <property type="term" value="P:nuclear-transcribed mRNA catabolic process, nonsense-mediated decay"/>
    <property type="evidence" value="ECO:0007669"/>
    <property type="project" value="UniProtKB-KW"/>
</dbReference>
<protein>
    <recommendedName>
        <fullName evidence="3 10">Nuclear cap-binding protein subunit 2</fullName>
    </recommendedName>
    <alternativeName>
        <fullName evidence="10">20 kDa nuclear cap-binding protein</fullName>
    </alternativeName>
</protein>
<evidence type="ECO:0000259" key="11">
    <source>
        <dbReference type="Pfam" id="PF00076"/>
    </source>
</evidence>
<organism evidence="13 14">
    <name type="scientific">Marmota monax</name>
    <name type="common">Woodchuck</name>
    <dbReference type="NCBI Taxonomy" id="9995"/>
    <lineage>
        <taxon>Eukaryota</taxon>
        <taxon>Metazoa</taxon>
        <taxon>Chordata</taxon>
        <taxon>Craniata</taxon>
        <taxon>Vertebrata</taxon>
        <taxon>Euteleostomi</taxon>
        <taxon>Mammalia</taxon>
        <taxon>Eutheria</taxon>
        <taxon>Euarchontoglires</taxon>
        <taxon>Glires</taxon>
        <taxon>Rodentia</taxon>
        <taxon>Sciuromorpha</taxon>
        <taxon>Sciuridae</taxon>
        <taxon>Xerinae</taxon>
        <taxon>Marmotini</taxon>
        <taxon>Marmota</taxon>
    </lineage>
</organism>
<keyword evidence="4 10" id="KW-0507">mRNA processing</keyword>
<comment type="subcellular location">
    <subcellularLocation>
        <location evidence="1 10">Nucleus</location>
    </subcellularLocation>
</comment>
<dbReference type="InterPro" id="IPR027157">
    <property type="entry name" value="NCBP2"/>
</dbReference>
<evidence type="ECO:0000256" key="2">
    <source>
        <dbReference type="ARBA" id="ARBA00010725"/>
    </source>
</evidence>
<evidence type="ECO:0000313" key="14">
    <source>
        <dbReference type="Proteomes" id="UP000335636"/>
    </source>
</evidence>
<keyword evidence="7" id="KW-0866">Nonsense-mediated mRNA decay</keyword>
<dbReference type="GO" id="GO:0045292">
    <property type="term" value="P:mRNA cis splicing, via spliceosome"/>
    <property type="evidence" value="ECO:0007669"/>
    <property type="project" value="InterPro"/>
</dbReference>
<keyword evidence="14" id="KW-1185">Reference proteome</keyword>
<dbReference type="InterPro" id="IPR000504">
    <property type="entry name" value="RRM_dom"/>
</dbReference>
<feature type="domain" description="RRM" evidence="11">
    <location>
        <begin position="56"/>
        <end position="82"/>
    </location>
</feature>
<evidence type="ECO:0000256" key="3">
    <source>
        <dbReference type="ARBA" id="ARBA00019878"/>
    </source>
</evidence>
<evidence type="ECO:0000256" key="6">
    <source>
        <dbReference type="ARBA" id="ARBA00023158"/>
    </source>
</evidence>
<evidence type="ECO:0000256" key="5">
    <source>
        <dbReference type="ARBA" id="ARBA00022816"/>
    </source>
</evidence>
<dbReference type="AlphaFoldDB" id="A0A5E4B339"/>
<comment type="subunit">
    <text evidence="10">Component of the nuclear cap-binding complex (CBC), a heterodimer composed of ncbp1/cbp80 and ncbp2/cbp20 that interacts with m7GpppG-capped RNA.</text>
</comment>
<keyword evidence="5" id="KW-0509">mRNA transport</keyword>
<comment type="function">
    <text evidence="10">Component of the cap-binding complex (CBC), which binds co-transcriptionally to the 5' cap of pre-mRNAs and is involved in various processes such as pre-mRNA splicing, translation regulation, nonsense-mediated mRNA decay, RNA-mediated gene silencing (RNAi) by microRNAs (miRNAs) and mRNA export. The CBC complex is involved in mRNA export from the nucleus, leading to the recruitment of the mRNA export machinery to the 5' end of mRNA and to mRNA export in a 5' to 3' direction through the nuclear pore. The CBC complex is also involved in mediating U snRNA and intronless mRNAs export from the nucleus. The CBC complex is essential for a pioneer round of mRNA translation, before steady state translation when the CBC complex is replaced by cytoplasmic cap-binding protein eIF4E. The pioneer round of mRNA translation mediated by the CBC complex plays a central role in nonsense-mediated mRNA decay (NMD), NMD only taking place in mRNAs bound to the CBC complex, but not on eIF4E-bound mRNAs. The CBC complex enhances NMD in mRNAs containing at least one exon-junction complex (EJC), promoting the interaction between upf1 and upf2. The CBC complex is also involved in 'failsafe' NMD, which is independent of the EJC complex, while it does not participate in Staufen-mediated mRNA decay (SMD). During cell proliferation, the CBC complex is also involved in microRNAs (miRNAs) biogenesis via its interaction with srrt/ars2, thereby being required for miRNA-mediated RNA interference. The CBC complex also acts as a negative regulator of parn, thereby acting as an inhibitor of mRNA deadenylation. In the CBC complex, ncbp2/cbp20 recognizes and binds capped RNAs (m7GpppG-capped RNA) but requires ncbp1/cbp80 to stabilize the movement of its N-terminal loop and lock the CBC into a high affinity cap-binding state with the cap structure. The conventional cap-binding complex with NCBP2 binds both small nuclear RNA (snRNA) and messenger (mRNA) and is involved in their export from the nucleus.</text>
</comment>
<reference evidence="12" key="2">
    <citation type="submission" date="2020-08" db="EMBL/GenBank/DDBJ databases">
        <authorList>
            <person name="Shumante A."/>
            <person name="Zimin A.V."/>
            <person name="Puiu D."/>
            <person name="Salzberg S.L."/>
        </authorList>
    </citation>
    <scope>NUCLEOTIDE SEQUENCE</scope>
    <source>
        <strain evidence="12">WC2-LM</strain>
        <tissue evidence="12">Liver</tissue>
    </source>
</reference>
<dbReference type="Pfam" id="PF00076">
    <property type="entry name" value="RRM_1"/>
    <property type="match status" value="1"/>
</dbReference>
<evidence type="ECO:0000256" key="10">
    <source>
        <dbReference type="RuleBase" id="RU364036"/>
    </source>
</evidence>
<dbReference type="Proteomes" id="UP000662637">
    <property type="component" value="Unassembled WGS sequence"/>
</dbReference>
<dbReference type="Proteomes" id="UP000335636">
    <property type="component" value="Unassembled WGS sequence"/>
</dbReference>
<dbReference type="GO" id="GO:0031047">
    <property type="term" value="P:regulatory ncRNA-mediated gene silencing"/>
    <property type="evidence" value="ECO:0007669"/>
    <property type="project" value="UniProtKB-KW"/>
</dbReference>
<dbReference type="PANTHER" id="PTHR18847:SF0">
    <property type="entry name" value="NUCLEAR CAP-BINDING PROTEIN SUBUNIT 2"/>
    <property type="match status" value="1"/>
</dbReference>
<dbReference type="InterPro" id="IPR012677">
    <property type="entry name" value="Nucleotide-bd_a/b_plait_sf"/>
</dbReference>
<dbReference type="Gene3D" id="3.30.70.330">
    <property type="match status" value="1"/>
</dbReference>
<name>A0A5E4B339_MARMO</name>
<comment type="similarity">
    <text evidence="2 10">Belongs to the RRM NCBP2 family.</text>
</comment>
<accession>A0A5E4B339</accession>
<evidence type="ECO:0000256" key="7">
    <source>
        <dbReference type="ARBA" id="ARBA00023161"/>
    </source>
</evidence>
<evidence type="ECO:0000256" key="4">
    <source>
        <dbReference type="ARBA" id="ARBA00022664"/>
    </source>
</evidence>